<proteinExistence type="predicted"/>
<dbReference type="Gene3D" id="3.60.20.10">
    <property type="entry name" value="Glutamine Phosphoribosylpyrophosphate, subunit 1, domain 1"/>
    <property type="match status" value="1"/>
</dbReference>
<name>A0AAW1UCZ5_9CUCU</name>
<dbReference type="GO" id="GO:0006529">
    <property type="term" value="P:asparagine biosynthetic process"/>
    <property type="evidence" value="ECO:0007669"/>
    <property type="project" value="UniProtKB-KW"/>
</dbReference>
<evidence type="ECO:0000259" key="4">
    <source>
        <dbReference type="Pfam" id="PF00733"/>
    </source>
</evidence>
<protein>
    <recommendedName>
        <fullName evidence="4">Asparagine synthetase domain-containing protein</fullName>
    </recommendedName>
</protein>
<organism evidence="5 6">
    <name type="scientific">Henosepilachna vigintioctopunctata</name>
    <dbReference type="NCBI Taxonomy" id="420089"/>
    <lineage>
        <taxon>Eukaryota</taxon>
        <taxon>Metazoa</taxon>
        <taxon>Ecdysozoa</taxon>
        <taxon>Arthropoda</taxon>
        <taxon>Hexapoda</taxon>
        <taxon>Insecta</taxon>
        <taxon>Pterygota</taxon>
        <taxon>Neoptera</taxon>
        <taxon>Endopterygota</taxon>
        <taxon>Coleoptera</taxon>
        <taxon>Polyphaga</taxon>
        <taxon>Cucujiformia</taxon>
        <taxon>Coccinelloidea</taxon>
        <taxon>Coccinellidae</taxon>
        <taxon>Epilachninae</taxon>
        <taxon>Epilachnini</taxon>
        <taxon>Henosepilachna</taxon>
    </lineage>
</organism>
<dbReference type="Gene3D" id="3.40.50.620">
    <property type="entry name" value="HUPs"/>
    <property type="match status" value="1"/>
</dbReference>
<evidence type="ECO:0000313" key="5">
    <source>
        <dbReference type="EMBL" id="KAK9878572.1"/>
    </source>
</evidence>
<dbReference type="EMBL" id="JARQZJ010000050">
    <property type="protein sequence ID" value="KAK9878572.1"/>
    <property type="molecule type" value="Genomic_DNA"/>
</dbReference>
<dbReference type="GO" id="GO:0004066">
    <property type="term" value="F:asparagine synthase (glutamine-hydrolyzing) activity"/>
    <property type="evidence" value="ECO:0007669"/>
    <property type="project" value="InterPro"/>
</dbReference>
<dbReference type="Pfam" id="PF00733">
    <property type="entry name" value="Asn_synthase"/>
    <property type="match status" value="1"/>
</dbReference>
<dbReference type="InterPro" id="IPR014729">
    <property type="entry name" value="Rossmann-like_a/b/a_fold"/>
</dbReference>
<dbReference type="SUPFAM" id="SSF56235">
    <property type="entry name" value="N-terminal nucleophile aminohydrolases (Ntn hydrolases)"/>
    <property type="match status" value="1"/>
</dbReference>
<dbReference type="PANTHER" id="PTHR45937">
    <property type="entry name" value="ASPARAGINE SYNTHETASE DOMAIN-CONTAINING PROTEIN 1"/>
    <property type="match status" value="1"/>
</dbReference>
<keyword evidence="2" id="KW-0061">Asparagine biosynthesis</keyword>
<dbReference type="AlphaFoldDB" id="A0AAW1UCZ5"/>
<gene>
    <name evidence="5" type="ORF">WA026_022642</name>
</gene>
<dbReference type="InterPro" id="IPR029055">
    <property type="entry name" value="Ntn_hydrolases_N"/>
</dbReference>
<dbReference type="InterPro" id="IPR001962">
    <property type="entry name" value="Asn_synthase"/>
</dbReference>
<sequence length="541" mass="62117">MSGIFCLFSKSDYNITEKFFKTFQEFKFNLCRRGPNYSEVGTFHNEDQMFFFAANVLWLQGSKLRKQPINEEEHLLVYNGDIFDQDSNFSKNAYGDTKFFLTFLKSKTSLESLFLTSRAFSFIYLDKLNSTLYFGRDKYGQRSLLIGYCGNSFIITSVAKRNTDYKFMEIPSVGIFSISYNKRKQFRVKPWFENNHIKSKINELNIFLNEKIQIDAPIFTSSLLKEFIAPSEVDLSHQDILKNVSSSNVFTEVSFSCNIANNLQELKHHLENAVQLKISTGVKFCKDCVMEQIPCKHSTVGVLFSGGIDSAILAHMANKFIEKDRSIDLLNVAFSKNDFNTPDRMSGLQSFEELKLLFPDRKWNFVEINVTFEELYNERKNRIADLIYPLHTGLGDSLGCTLWFASRGISSDYISPCNILLAGMGADELFGGYTSYRSAFKDDGWLGLHNILRKDWENLPFRNLGRDDRVASDHGRQLSTPYLDEDLVNFVQNLNCWERTYPSEDVGQEIGTKFLLRALAFNLGLTKAAVLKKRASNLVFE</sequence>
<keyword evidence="1" id="KW-0028">Amino-acid biosynthesis</keyword>
<dbReference type="Proteomes" id="UP001431783">
    <property type="component" value="Unassembled WGS sequence"/>
</dbReference>
<feature type="domain" description="Asparagine synthetase" evidence="4">
    <location>
        <begin position="298"/>
        <end position="439"/>
    </location>
</feature>
<reference evidence="5 6" key="1">
    <citation type="submission" date="2023-03" db="EMBL/GenBank/DDBJ databases">
        <title>Genome insight into feeding habits of ladybird beetles.</title>
        <authorList>
            <person name="Li H.-S."/>
            <person name="Huang Y.-H."/>
            <person name="Pang H."/>
        </authorList>
    </citation>
    <scope>NUCLEOTIDE SEQUENCE [LARGE SCALE GENOMIC DNA]</scope>
    <source>
        <strain evidence="5">SYSU_2023b</strain>
        <tissue evidence="5">Whole body</tissue>
    </source>
</reference>
<comment type="caution">
    <text evidence="5">The sequence shown here is derived from an EMBL/GenBank/DDBJ whole genome shotgun (WGS) entry which is preliminary data.</text>
</comment>
<dbReference type="CDD" id="cd01991">
    <property type="entry name" value="Asn_synthase_B_C"/>
    <property type="match status" value="1"/>
</dbReference>
<keyword evidence="3" id="KW-0315">Glutamine amidotransferase</keyword>
<evidence type="ECO:0000256" key="3">
    <source>
        <dbReference type="ARBA" id="ARBA00022962"/>
    </source>
</evidence>
<keyword evidence="6" id="KW-1185">Reference proteome</keyword>
<evidence type="ECO:0000256" key="2">
    <source>
        <dbReference type="ARBA" id="ARBA00022888"/>
    </source>
</evidence>
<evidence type="ECO:0000256" key="1">
    <source>
        <dbReference type="ARBA" id="ARBA00022605"/>
    </source>
</evidence>
<dbReference type="SUPFAM" id="SSF52402">
    <property type="entry name" value="Adenine nucleotide alpha hydrolases-like"/>
    <property type="match status" value="1"/>
</dbReference>
<dbReference type="PANTHER" id="PTHR45937:SF1">
    <property type="entry name" value="ASPARAGINE SYNTHETASE DOMAIN-CONTAINING PROTEIN 1"/>
    <property type="match status" value="1"/>
</dbReference>
<evidence type="ECO:0000313" key="6">
    <source>
        <dbReference type="Proteomes" id="UP001431783"/>
    </source>
</evidence>
<dbReference type="InterPro" id="IPR051857">
    <property type="entry name" value="Asn_synthetase_domain"/>
</dbReference>
<accession>A0AAW1UCZ5</accession>